<evidence type="ECO:0000313" key="3">
    <source>
        <dbReference type="EMBL" id="SPH17110.1"/>
    </source>
</evidence>
<keyword evidence="4" id="KW-1185">Reference proteome</keyword>
<dbReference type="Proteomes" id="UP000244924">
    <property type="component" value="Unassembled WGS sequence"/>
</dbReference>
<dbReference type="InterPro" id="IPR036366">
    <property type="entry name" value="PGBDSf"/>
</dbReference>
<feature type="signal peptide" evidence="1">
    <location>
        <begin position="1"/>
        <end position="19"/>
    </location>
</feature>
<evidence type="ECO:0000256" key="1">
    <source>
        <dbReference type="SAM" id="SignalP"/>
    </source>
</evidence>
<reference evidence="3 4" key="1">
    <citation type="submission" date="2018-03" db="EMBL/GenBank/DDBJ databases">
        <authorList>
            <person name="Keele B.F."/>
        </authorList>
    </citation>
    <scope>NUCLEOTIDE SEQUENCE [LARGE SCALE GENOMIC DNA]</scope>
    <source>
        <strain evidence="3 4">CECT 8626</strain>
    </source>
</reference>
<feature type="domain" description="Peptidoglycan binding-like" evidence="2">
    <location>
        <begin position="157"/>
        <end position="210"/>
    </location>
</feature>
<dbReference type="Gene3D" id="1.10.101.10">
    <property type="entry name" value="PGBD-like superfamily/PGBD"/>
    <property type="match status" value="1"/>
</dbReference>
<evidence type="ECO:0000259" key="2">
    <source>
        <dbReference type="Pfam" id="PF01471"/>
    </source>
</evidence>
<dbReference type="InterPro" id="IPR036365">
    <property type="entry name" value="PGBD-like_sf"/>
</dbReference>
<feature type="chain" id="PRO_5015342072" description="Peptidoglycan binding-like domain-containing protein" evidence="1">
    <location>
        <begin position="20"/>
        <end position="587"/>
    </location>
</feature>
<dbReference type="RefSeq" id="WP_108851588.1">
    <property type="nucleotide sequence ID" value="NZ_OMOQ01000001.1"/>
</dbReference>
<dbReference type="OrthoDB" id="6810892at2"/>
<dbReference type="Gene3D" id="2.40.10.120">
    <property type="match status" value="1"/>
</dbReference>
<keyword evidence="1" id="KW-0732">Signal</keyword>
<dbReference type="Pfam" id="PF13365">
    <property type="entry name" value="Trypsin_2"/>
    <property type="match status" value="1"/>
</dbReference>
<dbReference type="SUPFAM" id="SSF50494">
    <property type="entry name" value="Trypsin-like serine proteases"/>
    <property type="match status" value="1"/>
</dbReference>
<evidence type="ECO:0000313" key="4">
    <source>
        <dbReference type="Proteomes" id="UP000244924"/>
    </source>
</evidence>
<name>A0A2R8B3K7_9RHOB</name>
<dbReference type="SUPFAM" id="SSF47090">
    <property type="entry name" value="PGBD-like"/>
    <property type="match status" value="1"/>
</dbReference>
<proteinExistence type="predicted"/>
<accession>A0A2R8B3K7</accession>
<dbReference type="AlphaFoldDB" id="A0A2R8B3K7"/>
<dbReference type="EMBL" id="OMOQ01000001">
    <property type="protein sequence ID" value="SPH17110.1"/>
    <property type="molecule type" value="Genomic_DNA"/>
</dbReference>
<organism evidence="3 4">
    <name type="scientific">Albidovulum aquaemixtae</name>
    <dbReference type="NCBI Taxonomy" id="1542388"/>
    <lineage>
        <taxon>Bacteria</taxon>
        <taxon>Pseudomonadati</taxon>
        <taxon>Pseudomonadota</taxon>
        <taxon>Alphaproteobacteria</taxon>
        <taxon>Rhodobacterales</taxon>
        <taxon>Paracoccaceae</taxon>
        <taxon>Albidovulum</taxon>
    </lineage>
</organism>
<dbReference type="InterPro" id="IPR002477">
    <property type="entry name" value="Peptidoglycan-bd-like"/>
</dbReference>
<dbReference type="InterPro" id="IPR009003">
    <property type="entry name" value="Peptidase_S1_PA"/>
</dbReference>
<dbReference type="Pfam" id="PF01471">
    <property type="entry name" value="PG_binding_1"/>
    <property type="match status" value="1"/>
</dbReference>
<protein>
    <recommendedName>
        <fullName evidence="2">Peptidoglycan binding-like domain-containing protein</fullName>
    </recommendedName>
</protein>
<gene>
    <name evidence="3" type="ORF">DEA8626_00625</name>
</gene>
<sequence>MRAAILVIGLVLSFVPALAQAQQAWVQIEAQPTLREGEERARAYSGVFPNVSGFVMTTGWYAIALGPFAPEEAERQLRLLRGERLIPRDSYIALGESFQSQFWPVGVRLGAVPPQGETPPETDAAALPAPEATAIVPNILPDETPAEARRSEALLTREERQQLQEALKWDDFYAGAIDGAFGRGTRASMAAWQASRGYEETGILTTAQRAELIEGYEAERAALGLETVTEEEARIEIPLPLALVEFDRYQPPFVHYREKGGSGFQMILISQKGDEATLSGLYDVMQTLEIVPLEGERGLNRSSFVLTGKNGKIQSHTEVTLKGGVIKGFTLAWRPEDGKRATKVLEAMRAGFRALEGGALDDSLGQPLAEDRAGLLSGLEVRRPALSRSGFWLDGAGLVATTDEVLAGCSRITLGGGPEADLALHDASSGLAVLKPRAALAPRSHARLAERTPRVGSEISVAGFPYEDALDSAVLSFGSFADTRGLGGENELSRLSVATLPGDAGGPVLDTTGAVIGMLLPRRVENGRVLPDDVGLALDAAAIRRALADGGLAEAEPAGLGDAPAPMAAEDLLWLGRDLTVLVSCWD</sequence>